<organism evidence="1 2">
    <name type="scientific">[Mycoplasma] gypis</name>
    <dbReference type="NCBI Taxonomy" id="92404"/>
    <lineage>
        <taxon>Bacteria</taxon>
        <taxon>Bacillati</taxon>
        <taxon>Mycoplasmatota</taxon>
        <taxon>Mycoplasmoidales</taxon>
        <taxon>Metamycoplasmataceae</taxon>
        <taxon>Metamycoplasma</taxon>
    </lineage>
</organism>
<reference evidence="1" key="1">
    <citation type="submission" date="2024-03" db="EMBL/GenBank/DDBJ databases">
        <title>Complete genome sequence of Mycoplasma gypis type strain B1/T1.</title>
        <authorList>
            <person name="Spergser J."/>
        </authorList>
    </citation>
    <scope>NUCLEOTIDE SEQUENCE [LARGE SCALE GENOMIC DNA]</scope>
    <source>
        <strain evidence="1">B1/T1</strain>
    </source>
</reference>
<gene>
    <name evidence="1" type="ORF">WG616_00445</name>
</gene>
<accession>A0ABZ2RUS2</accession>
<dbReference type="Proteomes" id="UP001460679">
    <property type="component" value="Chromosome"/>
</dbReference>
<evidence type="ECO:0000313" key="2">
    <source>
        <dbReference type="Proteomes" id="UP001460679"/>
    </source>
</evidence>
<dbReference type="RefSeq" id="WP_205499582.1">
    <property type="nucleotide sequence ID" value="NZ_CP148066.1"/>
</dbReference>
<protein>
    <submittedName>
        <fullName evidence="1">Uncharacterized protein</fullName>
    </submittedName>
</protein>
<evidence type="ECO:0000313" key="1">
    <source>
        <dbReference type="EMBL" id="WXL28491.1"/>
    </source>
</evidence>
<sequence length="108" mass="12332">MNIDKNEALKAWEDVFGSQEFANDFAGRQMQKSEYQNNNSEFGWMIDNLFPTSKNNSQNALIILNIKTSTEKGSAGTFKANNRIFQIIKAQDKSANLPYELFEIVDED</sequence>
<proteinExistence type="predicted"/>
<dbReference type="EMBL" id="CP148066">
    <property type="protein sequence ID" value="WXL28491.1"/>
    <property type="molecule type" value="Genomic_DNA"/>
</dbReference>
<keyword evidence="2" id="KW-1185">Reference proteome</keyword>
<name>A0ABZ2RUS2_9BACT</name>